<keyword evidence="13" id="KW-1185">Reference proteome</keyword>
<keyword evidence="6" id="KW-0678">Repressor</keyword>
<dbReference type="Proteomes" id="UP000509443">
    <property type="component" value="Chromosome"/>
</dbReference>
<dbReference type="SUPFAM" id="SSF46785">
    <property type="entry name" value="Winged helix' DNA-binding domain"/>
    <property type="match status" value="1"/>
</dbReference>
<dbReference type="CDD" id="cd07153">
    <property type="entry name" value="Fur_like"/>
    <property type="match status" value="1"/>
</dbReference>
<dbReference type="InterPro" id="IPR036390">
    <property type="entry name" value="WH_DNA-bd_sf"/>
</dbReference>
<reference evidence="12 13" key="1">
    <citation type="submission" date="2020-06" db="EMBL/GenBank/DDBJ databases">
        <title>Complete closed genome sequence of Bartonella alsatica CIP 105477.</title>
        <authorList>
            <person name="Thibau A."/>
            <person name="Schultze T.G."/>
            <person name="Kempf V.A.J."/>
        </authorList>
    </citation>
    <scope>NUCLEOTIDE SEQUENCE [LARGE SCALE GENOMIC DNA]</scope>
    <source>
        <strain evidence="12 13">CIP 105477</strain>
    </source>
</reference>
<evidence type="ECO:0000256" key="5">
    <source>
        <dbReference type="ARBA" id="ARBA00022490"/>
    </source>
</evidence>
<sequence>MSVVPVGQIKNTNIVMVPLFEKQTIKKMNKKRNYEQELRTAGLRVTRQRRIILDILAETNDHPNAFEIFQRAHKIDSSISLSTVYRTMKTLEGNGTIHRHTFSGGPSRFEQADGQHHDHLIDIETGQVIEFHSDIIEKLQEEIAKSLGYDIIYHRLELYGKKTILR</sequence>
<evidence type="ECO:0000256" key="10">
    <source>
        <dbReference type="ARBA" id="ARBA00023125"/>
    </source>
</evidence>
<keyword evidence="10" id="KW-0238">DNA-binding</keyword>
<keyword evidence="5" id="KW-0963">Cytoplasm</keyword>
<evidence type="ECO:0000256" key="4">
    <source>
        <dbReference type="ARBA" id="ARBA00020910"/>
    </source>
</evidence>
<dbReference type="PANTHER" id="PTHR33202:SF2">
    <property type="entry name" value="FERRIC UPTAKE REGULATION PROTEIN"/>
    <property type="match status" value="1"/>
</dbReference>
<evidence type="ECO:0000256" key="1">
    <source>
        <dbReference type="ARBA" id="ARBA00004496"/>
    </source>
</evidence>
<protein>
    <recommendedName>
        <fullName evidence="4">Ferric uptake regulation protein</fullName>
    </recommendedName>
</protein>
<evidence type="ECO:0000256" key="6">
    <source>
        <dbReference type="ARBA" id="ARBA00022491"/>
    </source>
</evidence>
<comment type="subcellular location">
    <subcellularLocation>
        <location evidence="1">Cytoplasm</location>
    </subcellularLocation>
</comment>
<dbReference type="PANTHER" id="PTHR33202">
    <property type="entry name" value="ZINC UPTAKE REGULATION PROTEIN"/>
    <property type="match status" value="1"/>
</dbReference>
<keyword evidence="8" id="KW-0862">Zinc</keyword>
<dbReference type="RefSeq" id="WP_005866177.1">
    <property type="nucleotide sequence ID" value="NZ_CACVBB010000002.1"/>
</dbReference>
<dbReference type="EMBL" id="CP058235">
    <property type="protein sequence ID" value="QLC52206.1"/>
    <property type="molecule type" value="Genomic_DNA"/>
</dbReference>
<dbReference type="InterPro" id="IPR002481">
    <property type="entry name" value="FUR"/>
</dbReference>
<evidence type="ECO:0000256" key="3">
    <source>
        <dbReference type="ARBA" id="ARBA00011738"/>
    </source>
</evidence>
<evidence type="ECO:0000313" key="12">
    <source>
        <dbReference type="EMBL" id="QLC52206.1"/>
    </source>
</evidence>
<evidence type="ECO:0000256" key="9">
    <source>
        <dbReference type="ARBA" id="ARBA00023015"/>
    </source>
</evidence>
<comment type="similarity">
    <text evidence="2">Belongs to the Fur family.</text>
</comment>
<evidence type="ECO:0000313" key="13">
    <source>
        <dbReference type="Proteomes" id="UP000509443"/>
    </source>
</evidence>
<dbReference type="Gene3D" id="1.10.10.10">
    <property type="entry name" value="Winged helix-like DNA-binding domain superfamily/Winged helix DNA-binding domain"/>
    <property type="match status" value="1"/>
</dbReference>
<keyword evidence="11" id="KW-0804">Transcription</keyword>
<dbReference type="Gene3D" id="3.30.1490.190">
    <property type="match status" value="1"/>
</dbReference>
<gene>
    <name evidence="12" type="ORF">HWV54_04865</name>
</gene>
<dbReference type="InterPro" id="IPR036388">
    <property type="entry name" value="WH-like_DNA-bd_sf"/>
</dbReference>
<organism evidence="12 13">
    <name type="scientific">Bartonella alsatica</name>
    <dbReference type="NCBI Taxonomy" id="52764"/>
    <lineage>
        <taxon>Bacteria</taxon>
        <taxon>Pseudomonadati</taxon>
        <taxon>Pseudomonadota</taxon>
        <taxon>Alphaproteobacteria</taxon>
        <taxon>Hyphomicrobiales</taxon>
        <taxon>Bartonellaceae</taxon>
        <taxon>Bartonella</taxon>
    </lineage>
</organism>
<accession>A0ABX6QGE3</accession>
<keyword evidence="9" id="KW-0805">Transcription regulation</keyword>
<keyword evidence="7" id="KW-0479">Metal-binding</keyword>
<comment type="subunit">
    <text evidence="3">Homodimer.</text>
</comment>
<evidence type="ECO:0000256" key="7">
    <source>
        <dbReference type="ARBA" id="ARBA00022723"/>
    </source>
</evidence>
<proteinExistence type="inferred from homology"/>
<evidence type="ECO:0000256" key="11">
    <source>
        <dbReference type="ARBA" id="ARBA00023163"/>
    </source>
</evidence>
<dbReference type="Pfam" id="PF01475">
    <property type="entry name" value="FUR"/>
    <property type="match status" value="1"/>
</dbReference>
<dbReference type="InterPro" id="IPR043135">
    <property type="entry name" value="Fur_C"/>
</dbReference>
<evidence type="ECO:0000256" key="8">
    <source>
        <dbReference type="ARBA" id="ARBA00022833"/>
    </source>
</evidence>
<evidence type="ECO:0000256" key="2">
    <source>
        <dbReference type="ARBA" id="ARBA00007957"/>
    </source>
</evidence>
<name>A0ABX6QGE3_9HYPH</name>